<name>A0A919PZV7_9ACTN</name>
<accession>A0A919PZV7</accession>
<protein>
    <recommendedName>
        <fullName evidence="4">HSP18 transcriptional regulator</fullName>
    </recommendedName>
</protein>
<evidence type="ECO:0000313" key="3">
    <source>
        <dbReference type="Proteomes" id="UP000660611"/>
    </source>
</evidence>
<dbReference type="AlphaFoldDB" id="A0A919PZV7"/>
<organism evidence="2 3">
    <name type="scientific">Dactylosporangium siamense</name>
    <dbReference type="NCBI Taxonomy" id="685454"/>
    <lineage>
        <taxon>Bacteria</taxon>
        <taxon>Bacillati</taxon>
        <taxon>Actinomycetota</taxon>
        <taxon>Actinomycetes</taxon>
        <taxon>Micromonosporales</taxon>
        <taxon>Micromonosporaceae</taxon>
        <taxon>Dactylosporangium</taxon>
    </lineage>
</organism>
<sequence>MAGRDALSTAVAAITAVAERCADDGTAVDADAVLEALVLLRSVQEQLAAIEPDLIAAARRAGVSWQTLAPALGVASRQAAERRYLRAAPTAGNGAGTREDRVRAERDHRAGVRAVAQWTADNTADLRSLAGQVAALRNAPAGATADLDRLHRALADPDATALPALLVAVRQHLGGHSALAQRIDQVTASTDEVLRHTQQRRDRQ</sequence>
<feature type="region of interest" description="Disordered" evidence="1">
    <location>
        <begin position="86"/>
        <end position="105"/>
    </location>
</feature>
<dbReference type="RefSeq" id="WP_203853224.1">
    <property type="nucleotide sequence ID" value="NZ_BAAAVW010000025.1"/>
</dbReference>
<comment type="caution">
    <text evidence="2">The sequence shown here is derived from an EMBL/GenBank/DDBJ whole genome shotgun (WGS) entry which is preliminary data.</text>
</comment>
<proteinExistence type="predicted"/>
<dbReference type="EMBL" id="BONQ01000157">
    <property type="protein sequence ID" value="GIG51618.1"/>
    <property type="molecule type" value="Genomic_DNA"/>
</dbReference>
<evidence type="ECO:0000256" key="1">
    <source>
        <dbReference type="SAM" id="MobiDB-lite"/>
    </source>
</evidence>
<evidence type="ECO:0008006" key="4">
    <source>
        <dbReference type="Google" id="ProtNLM"/>
    </source>
</evidence>
<dbReference type="Proteomes" id="UP000660611">
    <property type="component" value="Unassembled WGS sequence"/>
</dbReference>
<keyword evidence="3" id="KW-1185">Reference proteome</keyword>
<reference evidence="2" key="1">
    <citation type="submission" date="2021-01" db="EMBL/GenBank/DDBJ databases">
        <title>Whole genome shotgun sequence of Dactylosporangium siamense NBRC 106093.</title>
        <authorList>
            <person name="Komaki H."/>
            <person name="Tamura T."/>
        </authorList>
    </citation>
    <scope>NUCLEOTIDE SEQUENCE</scope>
    <source>
        <strain evidence="2">NBRC 106093</strain>
    </source>
</reference>
<gene>
    <name evidence="2" type="ORF">Dsi01nite_096590</name>
</gene>
<evidence type="ECO:0000313" key="2">
    <source>
        <dbReference type="EMBL" id="GIG51618.1"/>
    </source>
</evidence>